<proteinExistence type="predicted"/>
<dbReference type="Proteomes" id="UP001642483">
    <property type="component" value="Unassembled WGS sequence"/>
</dbReference>
<sequence length="154" mass="17458">MGISTAAGQERALSYLKPLCTYILMEKRVIPAVRNFPIMISNASTSQSFSRSSKSKTNETEFSTNETCKDLYFPLLLGVNKIYPDFHFHKTIPEKNTFNQRKSKGSKYVCGQSVNHLGISQLKSMSTTSRKSITSVKTLPKRIYSNYARRLTLM</sequence>
<protein>
    <submittedName>
        <fullName evidence="1">Uncharacterized protein</fullName>
    </submittedName>
</protein>
<gene>
    <name evidence="1" type="ORF">CVLEPA_LOCUS30072</name>
</gene>
<reference evidence="1 2" key="1">
    <citation type="submission" date="2024-02" db="EMBL/GenBank/DDBJ databases">
        <authorList>
            <person name="Daric V."/>
            <person name="Darras S."/>
        </authorList>
    </citation>
    <scope>NUCLEOTIDE SEQUENCE [LARGE SCALE GENOMIC DNA]</scope>
</reference>
<comment type="caution">
    <text evidence="1">The sequence shown here is derived from an EMBL/GenBank/DDBJ whole genome shotgun (WGS) entry which is preliminary data.</text>
</comment>
<keyword evidence="2" id="KW-1185">Reference proteome</keyword>
<accession>A0ABP0GYV2</accession>
<name>A0ABP0GYV2_CLALP</name>
<organism evidence="1 2">
    <name type="scientific">Clavelina lepadiformis</name>
    <name type="common">Light-bulb sea squirt</name>
    <name type="synonym">Ascidia lepadiformis</name>
    <dbReference type="NCBI Taxonomy" id="159417"/>
    <lineage>
        <taxon>Eukaryota</taxon>
        <taxon>Metazoa</taxon>
        <taxon>Chordata</taxon>
        <taxon>Tunicata</taxon>
        <taxon>Ascidiacea</taxon>
        <taxon>Aplousobranchia</taxon>
        <taxon>Clavelinidae</taxon>
        <taxon>Clavelina</taxon>
    </lineage>
</organism>
<evidence type="ECO:0000313" key="2">
    <source>
        <dbReference type="Proteomes" id="UP001642483"/>
    </source>
</evidence>
<dbReference type="EMBL" id="CAWYQH010000163">
    <property type="protein sequence ID" value="CAK8696747.1"/>
    <property type="molecule type" value="Genomic_DNA"/>
</dbReference>
<evidence type="ECO:0000313" key="1">
    <source>
        <dbReference type="EMBL" id="CAK8696747.1"/>
    </source>
</evidence>